<dbReference type="EMBL" id="AY305842">
    <property type="protein sequence ID" value="AAR11987.1"/>
    <property type="molecule type" value="mRNA"/>
</dbReference>
<dbReference type="Pfam" id="PF00105">
    <property type="entry name" value="zf-C4"/>
    <property type="match status" value="1"/>
</dbReference>
<proteinExistence type="evidence at transcript level"/>
<evidence type="ECO:0000313" key="10">
    <source>
        <dbReference type="EMBL" id="AAR11987.1"/>
    </source>
</evidence>
<keyword evidence="3" id="KW-0862">Zinc</keyword>
<keyword evidence="5" id="KW-0238">DNA-binding</keyword>
<name>G5ECE0_CAEEL</name>
<dbReference type="PIR" id="T31790">
    <property type="entry name" value="T31790"/>
</dbReference>
<keyword evidence="4" id="KW-0805">Transcription regulation</keyword>
<accession>G5ECE0</accession>
<organism evidence="10">
    <name type="scientific">Caenorhabditis elegans</name>
    <dbReference type="NCBI Taxonomy" id="6239"/>
    <lineage>
        <taxon>Eukaryota</taxon>
        <taxon>Metazoa</taxon>
        <taxon>Ecdysozoa</taxon>
        <taxon>Nematoda</taxon>
        <taxon>Chromadorea</taxon>
        <taxon>Rhabditida</taxon>
        <taxon>Rhabditina</taxon>
        <taxon>Rhabditomorpha</taxon>
        <taxon>Rhabditoidea</taxon>
        <taxon>Rhabditidae</taxon>
        <taxon>Peloderinae</taxon>
        <taxon>Caenorhabditis</taxon>
    </lineage>
</organism>
<dbReference type="SUPFAM" id="SSF57716">
    <property type="entry name" value="Glucocorticoid receptor-like (DNA-binding domain)"/>
    <property type="match status" value="1"/>
</dbReference>
<protein>
    <submittedName>
        <fullName evidence="10">Nuclear receptor NHR-128</fullName>
    </submittedName>
</protein>
<dbReference type="GO" id="GO:0043565">
    <property type="term" value="F:sequence-specific DNA binding"/>
    <property type="evidence" value="ECO:0007669"/>
    <property type="project" value="InterPro"/>
</dbReference>
<dbReference type="GO" id="GO:0008270">
    <property type="term" value="F:zinc ion binding"/>
    <property type="evidence" value="ECO:0007669"/>
    <property type="project" value="UniProtKB-KW"/>
</dbReference>
<dbReference type="GO" id="GO:0003700">
    <property type="term" value="F:DNA-binding transcription factor activity"/>
    <property type="evidence" value="ECO:0007669"/>
    <property type="project" value="InterPro"/>
</dbReference>
<dbReference type="PANTHER" id="PTHR45680:SF28">
    <property type="entry name" value="NUCLEAR HORMONE RECEPTOR FAMILY-RELATED"/>
    <property type="match status" value="1"/>
</dbReference>
<evidence type="ECO:0000256" key="6">
    <source>
        <dbReference type="ARBA" id="ARBA00023163"/>
    </source>
</evidence>
<dbReference type="PRINTS" id="PR00047">
    <property type="entry name" value="STROIDFINGER"/>
</dbReference>
<sequence>MPPPLFLSGPCEICGQKTSGRHFGVMSCRSCAAFFRRAATWKTERADCKKENCQIFERGKFSCKVCRLKRCLEVGMDASSRIPIQSRPDFFFTFVWKTKIPKPSPIPINISRKTCVHIVL</sequence>
<dbReference type="SMART" id="SM00399">
    <property type="entry name" value="ZnF_C4"/>
    <property type="match status" value="1"/>
</dbReference>
<dbReference type="PROSITE" id="PS00031">
    <property type="entry name" value="NUCLEAR_REC_DBD_1"/>
    <property type="match status" value="1"/>
</dbReference>
<evidence type="ECO:0000256" key="3">
    <source>
        <dbReference type="ARBA" id="ARBA00022833"/>
    </source>
</evidence>
<dbReference type="PROSITE" id="PS51030">
    <property type="entry name" value="NUCLEAR_REC_DBD_2"/>
    <property type="match status" value="1"/>
</dbReference>
<evidence type="ECO:0000256" key="2">
    <source>
        <dbReference type="ARBA" id="ARBA00022771"/>
    </source>
</evidence>
<evidence type="ECO:0000256" key="1">
    <source>
        <dbReference type="ARBA" id="ARBA00022723"/>
    </source>
</evidence>
<evidence type="ECO:0000256" key="8">
    <source>
        <dbReference type="ARBA" id="ARBA00023242"/>
    </source>
</evidence>
<dbReference type="AlphaFoldDB" id="G5ECE0"/>
<evidence type="ECO:0000256" key="4">
    <source>
        <dbReference type="ARBA" id="ARBA00023015"/>
    </source>
</evidence>
<dbReference type="InterPro" id="IPR051152">
    <property type="entry name" value="C.elegans_Orphan_NR"/>
</dbReference>
<dbReference type="Gene3D" id="3.30.50.10">
    <property type="entry name" value="Erythroid Transcription Factor GATA-1, subunit A"/>
    <property type="match status" value="1"/>
</dbReference>
<keyword evidence="1" id="KW-0479">Metal-binding</keyword>
<dbReference type="PANTHER" id="PTHR45680">
    <property type="entry name" value="NUCLEAR HORMONE RECEPTOR FAMILY"/>
    <property type="match status" value="1"/>
</dbReference>
<reference evidence="10" key="1">
    <citation type="submission" date="2003-05" db="EMBL/GenBank/DDBJ databases">
        <title>Explosive lineage-specific expansion of the orphan nuclear receptor HNF4 in nematodes.</title>
        <authorList>
            <person name="Robinson-Rechavi M."/>
            <person name="Maina C.V."/>
            <person name="Gissendanner C.R."/>
            <person name="Laudet V."/>
            <person name="Sluder A."/>
        </authorList>
    </citation>
    <scope>NUCLEOTIDE SEQUENCE</scope>
</reference>
<dbReference type="InterPro" id="IPR001628">
    <property type="entry name" value="Znf_hrmn_rcpt"/>
</dbReference>
<keyword evidence="8" id="KW-0539">Nucleus</keyword>
<evidence type="ECO:0000256" key="7">
    <source>
        <dbReference type="ARBA" id="ARBA00023170"/>
    </source>
</evidence>
<keyword evidence="2" id="KW-0863">Zinc-finger</keyword>
<keyword evidence="6" id="KW-0804">Transcription</keyword>
<keyword evidence="7 10" id="KW-0675">Receptor</keyword>
<dbReference type="SMR" id="G5ECE0"/>
<feature type="domain" description="Nuclear receptor" evidence="9">
    <location>
        <begin position="8"/>
        <end position="83"/>
    </location>
</feature>
<evidence type="ECO:0000256" key="5">
    <source>
        <dbReference type="ARBA" id="ARBA00023125"/>
    </source>
</evidence>
<evidence type="ECO:0000259" key="9">
    <source>
        <dbReference type="PROSITE" id="PS51030"/>
    </source>
</evidence>
<dbReference type="InterPro" id="IPR013088">
    <property type="entry name" value="Znf_NHR/GATA"/>
</dbReference>